<dbReference type="Pfam" id="PF13668">
    <property type="entry name" value="Ferritin_2"/>
    <property type="match status" value="1"/>
</dbReference>
<dbReference type="AlphaFoldDB" id="A0A6J4QQ98"/>
<feature type="chain" id="PRO_5026819604" description="Dessication-associated protein" evidence="1">
    <location>
        <begin position="37"/>
        <end position="242"/>
    </location>
</feature>
<name>A0A6J4QQ98_9ACTN</name>
<sequence length="242" mass="26188">MNRQGGPLSRKRFLAGSAALLGGGALAAALPRMAQAHETGDPPSDVDVLNYALTLEHLEYAFYRDGLRRFDEQDFRSSNIFRGSGNRLRKTVYENFERIREHEDTHVDTLISVIESLGGEPVPEATYNFRTTAFTSVERFVSVAQLLENTGVSAYDGAIAHIEAAALLTAGATIATVEARHASYLNLLNGDVPFPSAFDEAVAPREICRTVDGAFIVSAPTPYGPYESLGALCARLPNTPTP</sequence>
<evidence type="ECO:0008006" key="3">
    <source>
        <dbReference type="Google" id="ProtNLM"/>
    </source>
</evidence>
<dbReference type="EMBL" id="CADCVH010000004">
    <property type="protein sequence ID" value="CAA9444062.1"/>
    <property type="molecule type" value="Genomic_DNA"/>
</dbReference>
<protein>
    <recommendedName>
        <fullName evidence="3">Dessication-associated protein</fullName>
    </recommendedName>
</protein>
<proteinExistence type="predicted"/>
<accession>A0A6J4QQ98</accession>
<feature type="signal peptide" evidence="1">
    <location>
        <begin position="1"/>
        <end position="36"/>
    </location>
</feature>
<reference evidence="2" key="1">
    <citation type="submission" date="2020-02" db="EMBL/GenBank/DDBJ databases">
        <authorList>
            <person name="Meier V. D."/>
        </authorList>
    </citation>
    <scope>NUCLEOTIDE SEQUENCE</scope>
    <source>
        <strain evidence="2">AVDCRST_MAG02</strain>
    </source>
</reference>
<dbReference type="CDD" id="cd00657">
    <property type="entry name" value="Ferritin_like"/>
    <property type="match status" value="1"/>
</dbReference>
<dbReference type="InterPro" id="IPR012347">
    <property type="entry name" value="Ferritin-like"/>
</dbReference>
<keyword evidence="1" id="KW-0732">Signal</keyword>
<dbReference type="SUPFAM" id="SSF47240">
    <property type="entry name" value="Ferritin-like"/>
    <property type="match status" value="1"/>
</dbReference>
<evidence type="ECO:0000256" key="1">
    <source>
        <dbReference type="SAM" id="SignalP"/>
    </source>
</evidence>
<organism evidence="2">
    <name type="scientific">uncultured Rubrobacteraceae bacterium</name>
    <dbReference type="NCBI Taxonomy" id="349277"/>
    <lineage>
        <taxon>Bacteria</taxon>
        <taxon>Bacillati</taxon>
        <taxon>Actinomycetota</taxon>
        <taxon>Rubrobacteria</taxon>
        <taxon>Rubrobacterales</taxon>
        <taxon>Rubrobacteraceae</taxon>
        <taxon>environmental samples</taxon>
    </lineage>
</organism>
<gene>
    <name evidence="2" type="ORF">AVDCRST_MAG02-46</name>
</gene>
<dbReference type="InterPro" id="IPR009078">
    <property type="entry name" value="Ferritin-like_SF"/>
</dbReference>
<dbReference type="PROSITE" id="PS51318">
    <property type="entry name" value="TAT"/>
    <property type="match status" value="1"/>
</dbReference>
<dbReference type="InterPro" id="IPR006311">
    <property type="entry name" value="TAT_signal"/>
</dbReference>
<evidence type="ECO:0000313" key="2">
    <source>
        <dbReference type="EMBL" id="CAA9444062.1"/>
    </source>
</evidence>
<dbReference type="Gene3D" id="1.20.1260.10">
    <property type="match status" value="1"/>
</dbReference>